<evidence type="ECO:0000313" key="2">
    <source>
        <dbReference type="EMBL" id="OGI62191.1"/>
    </source>
</evidence>
<dbReference type="EMBL" id="MFTL01000002">
    <property type="protein sequence ID" value="OGI62191.1"/>
    <property type="molecule type" value="Genomic_DNA"/>
</dbReference>
<organism evidence="2 3">
    <name type="scientific">Candidatus Nomurabacteria bacterium RIFCSPHIGHO2_01_FULL_39_9</name>
    <dbReference type="NCBI Taxonomy" id="1801735"/>
    <lineage>
        <taxon>Bacteria</taxon>
        <taxon>Candidatus Nomuraibacteriota</taxon>
    </lineage>
</organism>
<reference evidence="2 3" key="1">
    <citation type="journal article" date="2016" name="Nat. Commun.">
        <title>Thousands of microbial genomes shed light on interconnected biogeochemical processes in an aquifer system.</title>
        <authorList>
            <person name="Anantharaman K."/>
            <person name="Brown C.T."/>
            <person name="Hug L.A."/>
            <person name="Sharon I."/>
            <person name="Castelle C.J."/>
            <person name="Probst A.J."/>
            <person name="Thomas B.C."/>
            <person name="Singh A."/>
            <person name="Wilkins M.J."/>
            <person name="Karaoz U."/>
            <person name="Brodie E.L."/>
            <person name="Williams K.H."/>
            <person name="Hubbard S.S."/>
            <person name="Banfield J.F."/>
        </authorList>
    </citation>
    <scope>NUCLEOTIDE SEQUENCE [LARGE SCALE GENOMIC DNA]</scope>
</reference>
<protein>
    <submittedName>
        <fullName evidence="2">Uncharacterized protein</fullName>
    </submittedName>
</protein>
<keyword evidence="1" id="KW-0175">Coiled coil</keyword>
<sequence length="198" mass="22974">MKTALYPDHHCLPFWRKPTQPTILFNEIKLASYAKKGTDEKNILLASQSDIWPVLLGLNRLQVPAMAHVSIVFDPKTYTFDQCKRMWVQISELPEQNDENGIPLVVNEGKVQVSCLWGIDNGTRSPLDFLSEEEWKDDSKKKSPEFWANLFGKKLLAEYEKLKSELDTLNKKKRVLEKKTHFLNGLILMAHYDERKVN</sequence>
<comment type="caution">
    <text evidence="2">The sequence shown here is derived from an EMBL/GenBank/DDBJ whole genome shotgun (WGS) entry which is preliminary data.</text>
</comment>
<dbReference type="AlphaFoldDB" id="A0A1F6UXQ3"/>
<accession>A0A1F6UXQ3</accession>
<evidence type="ECO:0000256" key="1">
    <source>
        <dbReference type="SAM" id="Coils"/>
    </source>
</evidence>
<evidence type="ECO:0000313" key="3">
    <source>
        <dbReference type="Proteomes" id="UP000182253"/>
    </source>
</evidence>
<gene>
    <name evidence="2" type="ORF">A2645_00155</name>
</gene>
<proteinExistence type="predicted"/>
<feature type="coiled-coil region" evidence="1">
    <location>
        <begin position="152"/>
        <end position="179"/>
    </location>
</feature>
<name>A0A1F6UXQ3_9BACT</name>
<dbReference type="Proteomes" id="UP000182253">
    <property type="component" value="Unassembled WGS sequence"/>
</dbReference>